<organism evidence="2 3">
    <name type="scientific">Enterococcus mundtii</name>
    <dbReference type="NCBI Taxonomy" id="53346"/>
    <lineage>
        <taxon>Bacteria</taxon>
        <taxon>Bacillati</taxon>
        <taxon>Bacillota</taxon>
        <taxon>Bacilli</taxon>
        <taxon>Lactobacillales</taxon>
        <taxon>Enterococcaceae</taxon>
        <taxon>Enterococcus</taxon>
    </lineage>
</organism>
<evidence type="ECO:0000256" key="1">
    <source>
        <dbReference type="SAM" id="Phobius"/>
    </source>
</evidence>
<gene>
    <name evidence="2" type="ORF">BTN92_08645</name>
</gene>
<evidence type="ECO:0000313" key="3">
    <source>
        <dbReference type="Proteomes" id="UP000189299"/>
    </source>
</evidence>
<reference evidence="2 3" key="1">
    <citation type="submission" date="2016-12" db="EMBL/GenBank/DDBJ databases">
        <authorList>
            <person name="Song W.-J."/>
            <person name="Kurnit D.M."/>
        </authorList>
    </citation>
    <scope>NUCLEOTIDE SEQUENCE [LARGE SCALE GENOMIC DNA]</scope>
    <source>
        <strain evidence="2 3">CGB1038-1_S1</strain>
    </source>
</reference>
<evidence type="ECO:0000313" key="2">
    <source>
        <dbReference type="EMBL" id="ONN43124.1"/>
    </source>
</evidence>
<comment type="caution">
    <text evidence="2">The sequence shown here is derived from an EMBL/GenBank/DDBJ whole genome shotgun (WGS) entry which is preliminary data.</text>
</comment>
<dbReference type="OrthoDB" id="2194683at2"/>
<keyword evidence="1" id="KW-0812">Transmembrane</keyword>
<dbReference type="EMBL" id="MSTR01000007">
    <property type="protein sequence ID" value="ONN43124.1"/>
    <property type="molecule type" value="Genomic_DNA"/>
</dbReference>
<dbReference type="RefSeq" id="WP_062806213.1">
    <property type="nucleotide sequence ID" value="NZ_CABMMO010000007.1"/>
</dbReference>
<proteinExistence type="predicted"/>
<name>A0A1V2UIE6_ENTMU</name>
<keyword evidence="1" id="KW-1133">Transmembrane helix</keyword>
<keyword evidence="1" id="KW-0472">Membrane</keyword>
<dbReference type="Proteomes" id="UP000189299">
    <property type="component" value="Unassembled WGS sequence"/>
</dbReference>
<dbReference type="AlphaFoldDB" id="A0A1V2UIE6"/>
<protein>
    <submittedName>
        <fullName evidence="2">Uncharacterized protein</fullName>
    </submittedName>
</protein>
<feature type="transmembrane region" description="Helical" evidence="1">
    <location>
        <begin position="14"/>
        <end position="35"/>
    </location>
</feature>
<sequence>MLKNILETKEGKRMAILSVIGFFFVVVIIIFSLLAGEKKVNEATAESQNNQKNSRVTTSSEYAVRNAVVYQGTWYSNRSDDMIVELKSDGSYTASDWLSKGTYSLTDDTMVLKDDKQGIKKFKLQTKSGQTVMYLNEDNEEIYLYPNQELLKESENQQEEIDEDLTNLVNQKWSDILYQNSWESKTGDTTFTITFYQDKYVQLKEEPNGQKESHTFNYRIISQEVEEEKSTYQISRTSESGEVDEVTFTVSEGESTYELAGNTGTFLWVPSYEKLKSEVQLTQDGTTKEDAPLETTVTTDENGNTVTITEETAN</sequence>
<accession>A0A1V2UIE6</accession>